<dbReference type="SUPFAM" id="SSF52540">
    <property type="entry name" value="P-loop containing nucleoside triphosphate hydrolases"/>
    <property type="match status" value="1"/>
</dbReference>
<reference evidence="2" key="1">
    <citation type="submission" date="2023-05" db="EMBL/GenBank/DDBJ databases">
        <title>Sedimentitalea sp. nov. JM2-8.</title>
        <authorList>
            <person name="Huang J."/>
        </authorList>
    </citation>
    <scope>NUCLEOTIDE SEQUENCE [LARGE SCALE GENOMIC DNA]</scope>
    <source>
        <strain evidence="2">KHS03</strain>
    </source>
</reference>
<sequence>MLVFHKERLAFLAVPKTGTTAYHAALSRRADIVVSHPSGLKHASVYRYSRFFRPMFNKVGGAEMELLAVMREPVSWLGSWYRYRQRADLRETDRSTFGMNFDEFVLAYVKGNRPAFADVGSQASFLKTHPSGTAITHLFRYEDLTRLNRFLEDRLGVEIVLGRKNVSPEMNLSLSPDVDRKYRKKCQEEFRLYDSIV</sequence>
<dbReference type="Proteomes" id="UP001255416">
    <property type="component" value="Unassembled WGS sequence"/>
</dbReference>
<dbReference type="GO" id="GO:0016301">
    <property type="term" value="F:kinase activity"/>
    <property type="evidence" value="ECO:0007669"/>
    <property type="project" value="UniProtKB-KW"/>
</dbReference>
<dbReference type="InterPro" id="IPR027417">
    <property type="entry name" value="P-loop_NTPase"/>
</dbReference>
<dbReference type="RefSeq" id="WP_316774825.1">
    <property type="nucleotide sequence ID" value="NZ_JASMWN010000004.1"/>
</dbReference>
<name>A0ABU3VCB6_9RHOB</name>
<dbReference type="EMBL" id="JASMWN010000004">
    <property type="protein sequence ID" value="MDU9003718.1"/>
    <property type="molecule type" value="Genomic_DNA"/>
</dbReference>
<dbReference type="Gene3D" id="3.40.50.300">
    <property type="entry name" value="P-loop containing nucleotide triphosphate hydrolases"/>
    <property type="match status" value="1"/>
</dbReference>
<proteinExistence type="predicted"/>
<organism evidence="1 2">
    <name type="scientific">Sedimentitalea todarodis</name>
    <dbReference type="NCBI Taxonomy" id="1631240"/>
    <lineage>
        <taxon>Bacteria</taxon>
        <taxon>Pseudomonadati</taxon>
        <taxon>Pseudomonadota</taxon>
        <taxon>Alphaproteobacteria</taxon>
        <taxon>Rhodobacterales</taxon>
        <taxon>Paracoccaceae</taxon>
        <taxon>Sedimentitalea</taxon>
    </lineage>
</organism>
<accession>A0ABU3VCB6</accession>
<evidence type="ECO:0000313" key="1">
    <source>
        <dbReference type="EMBL" id="MDU9003718.1"/>
    </source>
</evidence>
<keyword evidence="1" id="KW-0808">Transferase</keyword>
<gene>
    <name evidence="1" type="ORF">QO231_07610</name>
</gene>
<keyword evidence="2" id="KW-1185">Reference proteome</keyword>
<comment type="caution">
    <text evidence="1">The sequence shown here is derived from an EMBL/GenBank/DDBJ whole genome shotgun (WGS) entry which is preliminary data.</text>
</comment>
<keyword evidence="1" id="KW-0418">Kinase</keyword>
<evidence type="ECO:0000313" key="2">
    <source>
        <dbReference type="Proteomes" id="UP001255416"/>
    </source>
</evidence>
<protein>
    <submittedName>
        <fullName evidence="1">Gamma-glutamyl kinase</fullName>
    </submittedName>
</protein>